<dbReference type="SUPFAM" id="SSF49785">
    <property type="entry name" value="Galactose-binding domain-like"/>
    <property type="match status" value="1"/>
</dbReference>
<feature type="domain" description="Fucolectin tachylectin-4 pentraxin-1" evidence="9">
    <location>
        <begin position="141"/>
        <end position="289"/>
    </location>
</feature>
<organism evidence="10 11">
    <name type="scientific">Leptobrachium leishanense</name>
    <name type="common">Leishan spiny toad</name>
    <dbReference type="NCBI Taxonomy" id="445787"/>
    <lineage>
        <taxon>Eukaryota</taxon>
        <taxon>Metazoa</taxon>
        <taxon>Chordata</taxon>
        <taxon>Craniata</taxon>
        <taxon>Vertebrata</taxon>
        <taxon>Euteleostomi</taxon>
        <taxon>Amphibia</taxon>
        <taxon>Batrachia</taxon>
        <taxon>Anura</taxon>
        <taxon>Pelobatoidea</taxon>
        <taxon>Megophryidae</taxon>
        <taxon>Leptobrachium</taxon>
    </lineage>
</organism>
<dbReference type="AlphaFoldDB" id="A0A8C5PUT4"/>
<evidence type="ECO:0000256" key="5">
    <source>
        <dbReference type="ARBA" id="ARBA00022734"/>
    </source>
</evidence>
<comment type="similarity">
    <text evidence="2">Belongs to the fucolectin family.</text>
</comment>
<keyword evidence="8" id="KW-1133">Transmembrane helix</keyword>
<reference evidence="10" key="1">
    <citation type="submission" date="2025-08" db="UniProtKB">
        <authorList>
            <consortium name="Ensembl"/>
        </authorList>
    </citation>
    <scope>IDENTIFICATION</scope>
</reference>
<dbReference type="PANTHER" id="PTHR45713:SF11">
    <property type="entry name" value="FUCOLECTIN TACHYLECTIN-4 PENTRAXIN-1 DOMAIN-CONTAINING PROTEIN"/>
    <property type="match status" value="1"/>
</dbReference>
<keyword evidence="4" id="KW-0479">Metal-binding</keyword>
<evidence type="ECO:0000259" key="9">
    <source>
        <dbReference type="SMART" id="SM00607"/>
    </source>
</evidence>
<dbReference type="GO" id="GO:0001868">
    <property type="term" value="P:regulation of complement activation, lectin pathway"/>
    <property type="evidence" value="ECO:0007669"/>
    <property type="project" value="UniProtKB-ARBA"/>
</dbReference>
<evidence type="ECO:0000313" key="10">
    <source>
        <dbReference type="Ensembl" id="ENSLLEP00000027825.1"/>
    </source>
</evidence>
<dbReference type="OrthoDB" id="547680at2759"/>
<reference evidence="10" key="2">
    <citation type="submission" date="2025-09" db="UniProtKB">
        <authorList>
            <consortium name="Ensembl"/>
        </authorList>
    </citation>
    <scope>IDENTIFICATION</scope>
</reference>
<evidence type="ECO:0000256" key="4">
    <source>
        <dbReference type="ARBA" id="ARBA00022723"/>
    </source>
</evidence>
<evidence type="ECO:0000256" key="7">
    <source>
        <dbReference type="ARBA" id="ARBA00023157"/>
    </source>
</evidence>
<dbReference type="Proteomes" id="UP000694569">
    <property type="component" value="Unplaced"/>
</dbReference>
<evidence type="ECO:0000256" key="6">
    <source>
        <dbReference type="ARBA" id="ARBA00022837"/>
    </source>
</evidence>
<keyword evidence="7" id="KW-1015">Disulfide bond</keyword>
<name>A0A8C5PUT4_9ANUR</name>
<dbReference type="SMART" id="SM00607">
    <property type="entry name" value="FTP"/>
    <property type="match status" value="1"/>
</dbReference>
<protein>
    <recommendedName>
        <fullName evidence="9">Fucolectin tachylectin-4 pentraxin-1 domain-containing protein</fullName>
    </recommendedName>
</protein>
<keyword evidence="11" id="KW-1185">Reference proteome</keyword>
<feature type="transmembrane region" description="Helical" evidence="8">
    <location>
        <begin position="114"/>
        <end position="132"/>
    </location>
</feature>
<keyword evidence="8" id="KW-0472">Membrane</keyword>
<evidence type="ECO:0000256" key="2">
    <source>
        <dbReference type="ARBA" id="ARBA00010147"/>
    </source>
</evidence>
<evidence type="ECO:0000256" key="1">
    <source>
        <dbReference type="ARBA" id="ARBA00002219"/>
    </source>
</evidence>
<dbReference type="InterPro" id="IPR051941">
    <property type="entry name" value="BG_Antigen-Binding_Lectin"/>
</dbReference>
<evidence type="ECO:0000256" key="3">
    <source>
        <dbReference type="ARBA" id="ARBA00011233"/>
    </source>
</evidence>
<proteinExistence type="inferred from homology"/>
<dbReference type="Gene3D" id="2.60.120.260">
    <property type="entry name" value="Galactose-binding domain-like"/>
    <property type="match status" value="1"/>
</dbReference>
<accession>A0A8C5PUT4</accession>
<comment type="function">
    <text evidence="1">Acts as a defensive agent. Recognizes blood group fucosylated oligosaccharides including A, B, H and Lewis B-type antigens. Does not recognize Lewis A antigen and has low affinity for monovalent haptens.</text>
</comment>
<evidence type="ECO:0000256" key="8">
    <source>
        <dbReference type="SAM" id="Phobius"/>
    </source>
</evidence>
<keyword evidence="6" id="KW-0106">Calcium</keyword>
<dbReference type="GO" id="GO:0046872">
    <property type="term" value="F:metal ion binding"/>
    <property type="evidence" value="ECO:0007669"/>
    <property type="project" value="UniProtKB-KW"/>
</dbReference>
<keyword evidence="8" id="KW-0812">Transmembrane</keyword>
<comment type="subunit">
    <text evidence="3">Homotrimer.</text>
</comment>
<dbReference type="GO" id="GO:0042806">
    <property type="term" value="F:fucose binding"/>
    <property type="evidence" value="ECO:0007669"/>
    <property type="project" value="UniProtKB-ARBA"/>
</dbReference>
<dbReference type="InterPro" id="IPR008979">
    <property type="entry name" value="Galactose-bd-like_sf"/>
</dbReference>
<dbReference type="PANTHER" id="PTHR45713">
    <property type="entry name" value="FTP DOMAIN-CONTAINING PROTEIN"/>
    <property type="match status" value="1"/>
</dbReference>
<dbReference type="Ensembl" id="ENSLLET00000028913.1">
    <property type="protein sequence ID" value="ENSLLEP00000027825.1"/>
    <property type="gene ID" value="ENSLLEG00000017577.1"/>
</dbReference>
<sequence>MCLWGNGGSILHWWKGIRVCYRVHRLGGRTILALPRVPTTLATPLHLSLRYIDCPMRLNVTASQLVCGPPRRERIKGDEIRRKASAGAAGATAYKPLYWESADTGNVPRRHSSMMLSFVCLLFAAGVFVVGAEVCTAPIGVRNLAKYSSVDQSSLYDSKGFKPVAELAIDGNDDNLFSQRSCMHTSKDDHPWWKMEMEESERIGTIVITNRKDCCRDRLKGAIVYVGDSPDYKDNAVCGTVNDVSELKITVCCKGLEGKFITVVIPRKEYMAICEFEAFRYVGKYLSPTSSIDSDA</sequence>
<dbReference type="GeneTree" id="ENSGT01060000248575"/>
<dbReference type="GO" id="GO:0010185">
    <property type="term" value="P:regulation of cellular defense response"/>
    <property type="evidence" value="ECO:0007669"/>
    <property type="project" value="UniProtKB-ARBA"/>
</dbReference>
<evidence type="ECO:0000313" key="11">
    <source>
        <dbReference type="Proteomes" id="UP000694569"/>
    </source>
</evidence>
<dbReference type="Pfam" id="PF22633">
    <property type="entry name" value="F5_F8_type_C_2"/>
    <property type="match status" value="1"/>
</dbReference>
<keyword evidence="5" id="KW-0430">Lectin</keyword>
<dbReference type="InterPro" id="IPR006585">
    <property type="entry name" value="FTP1"/>
</dbReference>